<accession>A0A177YE90</accession>
<comment type="caution">
    <text evidence="1">The sequence shown here is derived from an EMBL/GenBank/DDBJ whole genome shotgun (WGS) entry which is preliminary data.</text>
</comment>
<sequence>MADELTTAEVLALIEDKTGKAMAPKTWTSYVSRGQAPKPARHLSRTPLFAREDIEHWIANRPGIGARTDLRK</sequence>
<evidence type="ECO:0000313" key="2">
    <source>
        <dbReference type="Proteomes" id="UP000077519"/>
    </source>
</evidence>
<gene>
    <name evidence="1" type="ORF">A3K89_22175</name>
</gene>
<evidence type="ECO:0000313" key="1">
    <source>
        <dbReference type="EMBL" id="OAK53827.1"/>
    </source>
</evidence>
<dbReference type="EMBL" id="LVHI01000015">
    <property type="protein sequence ID" value="OAK53827.1"/>
    <property type="molecule type" value="Genomic_DNA"/>
</dbReference>
<dbReference type="AlphaFoldDB" id="A0A177YE90"/>
<protein>
    <submittedName>
        <fullName evidence="1">Transcriptional regulator</fullName>
    </submittedName>
</protein>
<reference evidence="1 2" key="1">
    <citation type="submission" date="2016-03" db="EMBL/GenBank/DDBJ databases">
        <title>Genome sequence of Rhodococcus kyotonensis KB10.</title>
        <authorList>
            <person name="Jeong H."/>
            <person name="Hong C.E."/>
            <person name="Jo S.H."/>
            <person name="Park J.M."/>
        </authorList>
    </citation>
    <scope>NUCLEOTIDE SEQUENCE [LARGE SCALE GENOMIC DNA]</scope>
    <source>
        <strain evidence="1 2">KB10</strain>
    </source>
</reference>
<proteinExistence type="predicted"/>
<dbReference type="RefSeq" id="WP_068426858.1">
    <property type="nucleotide sequence ID" value="NZ_LVHI01000015.1"/>
</dbReference>
<name>A0A177YE90_9NOCA</name>
<dbReference type="Proteomes" id="UP000077519">
    <property type="component" value="Unassembled WGS sequence"/>
</dbReference>
<keyword evidence="2" id="KW-1185">Reference proteome</keyword>
<organism evidence="1 2">
    <name type="scientific">Rhodococcoides kyotonense</name>
    <dbReference type="NCBI Taxonomy" id="398843"/>
    <lineage>
        <taxon>Bacteria</taxon>
        <taxon>Bacillati</taxon>
        <taxon>Actinomycetota</taxon>
        <taxon>Actinomycetes</taxon>
        <taxon>Mycobacteriales</taxon>
        <taxon>Nocardiaceae</taxon>
        <taxon>Rhodococcoides</taxon>
    </lineage>
</organism>